<keyword evidence="1" id="KW-0560">Oxidoreductase</keyword>
<dbReference type="SUPFAM" id="SSF52518">
    <property type="entry name" value="Thiamin diphosphate-binding fold (THDP-binding)"/>
    <property type="match status" value="1"/>
</dbReference>
<dbReference type="GO" id="GO:0030976">
    <property type="term" value="F:thiamine pyrophosphate binding"/>
    <property type="evidence" value="ECO:0007669"/>
    <property type="project" value="InterPro"/>
</dbReference>
<dbReference type="AlphaFoldDB" id="A0A1G9SAH5"/>
<accession>A0A1G9SAH5</accession>
<dbReference type="RefSeq" id="WP_092727234.1">
    <property type="nucleotide sequence ID" value="NZ_FNGW01000009.1"/>
</dbReference>
<evidence type="ECO:0000256" key="1">
    <source>
        <dbReference type="ARBA" id="ARBA00023002"/>
    </source>
</evidence>
<dbReference type="Pfam" id="PF02775">
    <property type="entry name" value="TPP_enzyme_C"/>
    <property type="match status" value="1"/>
</dbReference>
<name>A0A1G9SAH5_9FIRM</name>
<dbReference type="PANTHER" id="PTHR48084:SF3">
    <property type="entry name" value="SUBUNIT OF PYRUVATE:FLAVODOXIN OXIDOREDUCTASE"/>
    <property type="match status" value="1"/>
</dbReference>
<dbReference type="EMBL" id="FNGW01000009">
    <property type="protein sequence ID" value="SDM32327.1"/>
    <property type="molecule type" value="Genomic_DNA"/>
</dbReference>
<dbReference type="InterPro" id="IPR051457">
    <property type="entry name" value="2-oxoacid:Fd_oxidoreductase"/>
</dbReference>
<dbReference type="InterPro" id="IPR029061">
    <property type="entry name" value="THDP-binding"/>
</dbReference>
<dbReference type="Proteomes" id="UP000199068">
    <property type="component" value="Unassembled WGS sequence"/>
</dbReference>
<gene>
    <name evidence="3" type="ORF">SAMN04515677_10914</name>
</gene>
<dbReference type="PANTHER" id="PTHR48084">
    <property type="entry name" value="2-OXOGLUTARATE OXIDOREDUCTASE SUBUNIT KORB-RELATED"/>
    <property type="match status" value="1"/>
</dbReference>
<dbReference type="InterPro" id="IPR011766">
    <property type="entry name" value="TPP_enzyme_TPP-bd"/>
</dbReference>
<evidence type="ECO:0000313" key="4">
    <source>
        <dbReference type="Proteomes" id="UP000199068"/>
    </source>
</evidence>
<proteinExistence type="predicted"/>
<dbReference type="GO" id="GO:0016625">
    <property type="term" value="F:oxidoreductase activity, acting on the aldehyde or oxo group of donors, iron-sulfur protein as acceptor"/>
    <property type="evidence" value="ECO:0007669"/>
    <property type="project" value="UniProtKB-ARBA"/>
</dbReference>
<organism evidence="3 4">
    <name type="scientific">Romboutsia lituseburensis DSM 797</name>
    <dbReference type="NCBI Taxonomy" id="1121325"/>
    <lineage>
        <taxon>Bacteria</taxon>
        <taxon>Bacillati</taxon>
        <taxon>Bacillota</taxon>
        <taxon>Clostridia</taxon>
        <taxon>Peptostreptococcales</taxon>
        <taxon>Peptostreptococcaceae</taxon>
        <taxon>Romboutsia</taxon>
    </lineage>
</organism>
<feature type="domain" description="Thiamine pyrophosphate enzyme TPP-binding" evidence="2">
    <location>
        <begin position="57"/>
        <end position="197"/>
    </location>
</feature>
<evidence type="ECO:0000313" key="3">
    <source>
        <dbReference type="EMBL" id="SDM32327.1"/>
    </source>
</evidence>
<evidence type="ECO:0000259" key="2">
    <source>
        <dbReference type="Pfam" id="PF02775"/>
    </source>
</evidence>
<dbReference type="GO" id="GO:0045333">
    <property type="term" value="P:cellular respiration"/>
    <property type="evidence" value="ECO:0007669"/>
    <property type="project" value="UniProtKB-ARBA"/>
</dbReference>
<keyword evidence="4" id="KW-1185">Reference proteome</keyword>
<sequence length="251" mass="26971">MSVVFKKTNGLTEAQTHYCPGCTHGIIHRLVGEVLEELDVLGDTIGVAPVGCSVLAYNYFNCDMQEASHGRAPAAATGIKRVHPDKTVFTYQGDGDLASIGTAEIVHAAARGEKFTTIFVNNAIYGMTGGQMAPTTLVGQKATTAPRGREIDKQGFPIRMSEMLSTLPGAVFVERVSVDTPANVRKAKKAIKKAFQVQQAGLGFGIVEVLSTCPTNWGLAPNDALQWLRDNMMPYYPIGNVKDVDLNGEVK</sequence>
<protein>
    <submittedName>
        <fullName evidence="3">2-oxoglutarate ferredoxin oxidoreductase subunit beta</fullName>
    </submittedName>
</protein>
<dbReference type="STRING" id="1121325.SAMN04515677_10914"/>
<dbReference type="Gene3D" id="3.40.50.970">
    <property type="match status" value="1"/>
</dbReference>
<reference evidence="3 4" key="1">
    <citation type="submission" date="2016-10" db="EMBL/GenBank/DDBJ databases">
        <authorList>
            <person name="de Groot N.N."/>
        </authorList>
    </citation>
    <scope>NUCLEOTIDE SEQUENCE [LARGE SCALE GENOMIC DNA]</scope>
    <source>
        <strain evidence="3 4">DSM 797</strain>
    </source>
</reference>